<keyword evidence="3" id="KW-0808">Transferase</keyword>
<gene>
    <name evidence="10" type="ORF">NDI86_10715</name>
</gene>
<feature type="domain" description="PAC" evidence="9">
    <location>
        <begin position="311"/>
        <end position="364"/>
    </location>
</feature>
<evidence type="ECO:0000256" key="6">
    <source>
        <dbReference type="SAM" id="Phobius"/>
    </source>
</evidence>
<dbReference type="InterPro" id="IPR005467">
    <property type="entry name" value="His_kinase_dom"/>
</dbReference>
<feature type="transmembrane region" description="Helical" evidence="6">
    <location>
        <begin position="101"/>
        <end position="126"/>
    </location>
</feature>
<dbReference type="InterPro" id="IPR003661">
    <property type="entry name" value="HisK_dim/P_dom"/>
</dbReference>
<dbReference type="Gene3D" id="3.30.450.20">
    <property type="entry name" value="PAS domain"/>
    <property type="match status" value="1"/>
</dbReference>
<dbReference type="PROSITE" id="PS50113">
    <property type="entry name" value="PAC"/>
    <property type="match status" value="1"/>
</dbReference>
<keyword evidence="6" id="KW-0812">Transmembrane</keyword>
<feature type="domain" description="PAS" evidence="8">
    <location>
        <begin position="247"/>
        <end position="280"/>
    </location>
</feature>
<dbReference type="SMART" id="SM00387">
    <property type="entry name" value="HATPase_c"/>
    <property type="match status" value="1"/>
</dbReference>
<evidence type="ECO:0000259" key="9">
    <source>
        <dbReference type="PROSITE" id="PS50113"/>
    </source>
</evidence>
<proteinExistence type="predicted"/>
<feature type="transmembrane region" description="Helical" evidence="6">
    <location>
        <begin position="146"/>
        <end position="167"/>
    </location>
</feature>
<keyword evidence="4" id="KW-0418">Kinase</keyword>
<evidence type="ECO:0000256" key="3">
    <source>
        <dbReference type="ARBA" id="ARBA00022679"/>
    </source>
</evidence>
<evidence type="ECO:0000313" key="11">
    <source>
        <dbReference type="Proteomes" id="UP001268864"/>
    </source>
</evidence>
<dbReference type="PROSITE" id="PS50112">
    <property type="entry name" value="PAS"/>
    <property type="match status" value="1"/>
</dbReference>
<dbReference type="SUPFAM" id="SSF47384">
    <property type="entry name" value="Homodimeric domain of signal transducing histidine kinase"/>
    <property type="match status" value="1"/>
</dbReference>
<dbReference type="InterPro" id="IPR013656">
    <property type="entry name" value="PAS_4"/>
</dbReference>
<reference evidence="10 11" key="1">
    <citation type="submission" date="2022-06" db="EMBL/GenBank/DDBJ databases">
        <title>Halomicroarcula sp. a new haloarchaeum isolate from saline soil.</title>
        <authorList>
            <person name="Strakova D."/>
            <person name="Galisteo C."/>
            <person name="Sanchez-Porro C."/>
            <person name="Ventosa A."/>
        </authorList>
    </citation>
    <scope>NUCLEOTIDE SEQUENCE [LARGE SCALE GENOMIC DNA]</scope>
    <source>
        <strain evidence="10 11">S3CR25-11</strain>
    </source>
</reference>
<evidence type="ECO:0000259" key="8">
    <source>
        <dbReference type="PROSITE" id="PS50112"/>
    </source>
</evidence>
<dbReference type="Proteomes" id="UP001268864">
    <property type="component" value="Unassembled WGS sequence"/>
</dbReference>
<dbReference type="EMBL" id="JAMQOS010000003">
    <property type="protein sequence ID" value="MDS0282597.1"/>
    <property type="molecule type" value="Genomic_DNA"/>
</dbReference>
<dbReference type="SMART" id="SM00388">
    <property type="entry name" value="HisKA"/>
    <property type="match status" value="1"/>
</dbReference>
<dbReference type="SUPFAM" id="SSF55874">
    <property type="entry name" value="ATPase domain of HSP90 chaperone/DNA topoisomerase II/histidine kinase"/>
    <property type="match status" value="1"/>
</dbReference>
<dbReference type="GO" id="GO:0005524">
    <property type="term" value="F:ATP binding"/>
    <property type="evidence" value="ECO:0007669"/>
    <property type="project" value="UniProtKB-KW"/>
</dbReference>
<dbReference type="InterPro" id="IPR036890">
    <property type="entry name" value="HATPase_C_sf"/>
</dbReference>
<dbReference type="InterPro" id="IPR000014">
    <property type="entry name" value="PAS"/>
</dbReference>
<evidence type="ECO:0000313" key="10">
    <source>
        <dbReference type="EMBL" id="MDS0282597.1"/>
    </source>
</evidence>
<keyword evidence="10" id="KW-0547">Nucleotide-binding</keyword>
<dbReference type="CDD" id="cd00130">
    <property type="entry name" value="PAS"/>
    <property type="match status" value="1"/>
</dbReference>
<dbReference type="CDD" id="cd00082">
    <property type="entry name" value="HisKA"/>
    <property type="match status" value="1"/>
</dbReference>
<dbReference type="PANTHER" id="PTHR43711:SF1">
    <property type="entry name" value="HISTIDINE KINASE 1"/>
    <property type="match status" value="1"/>
</dbReference>
<dbReference type="InterPro" id="IPR000700">
    <property type="entry name" value="PAS-assoc_C"/>
</dbReference>
<feature type="transmembrane region" description="Helical" evidence="6">
    <location>
        <begin position="39"/>
        <end position="58"/>
    </location>
</feature>
<dbReference type="InterPro" id="IPR036097">
    <property type="entry name" value="HisK_dim/P_sf"/>
</dbReference>
<dbReference type="EC" id="2.7.13.3" evidence="2"/>
<evidence type="ECO:0000256" key="5">
    <source>
        <dbReference type="ARBA" id="ARBA00023012"/>
    </source>
</evidence>
<feature type="transmembrane region" description="Helical" evidence="6">
    <location>
        <begin position="70"/>
        <end position="89"/>
    </location>
</feature>
<sequence>MGALTHPFVVLGMLSTALALLIAAVTWQQRATRGARSYTVLMVTLALWSTLYVGQLLLPTVAGKQSWFVARHAMSPLFAIGFWVFAARYTDRRDLLERRLLAPIVAVGLGFVALVLLNPGELYWSALSLDPRGPLLLLELSLGPLFWLNCAYIFGVVATAHFVIVDTWKRTFASYRPQLLVMTVVGTIEFVLSLLFLSEQTALVPVLNPWPNVQLITYGATIAALPIGWSYVNDFLFDIQPLAHQVVIESMDDAVYIVDSEGTIRYTNPSGNRLLGRPPDADAPAEPVSEAFDAHPTLLSCYEQSVAGDPADDDTILTCRIDGEQRFYDIGVSTMTNSIGEFAGVVVVGRDITAERRQRGQLQVRTAQLERQNERLDQFGQYVSHDLRNPIQVASGYVELARETGDLSRLDDIDRAIRRMSEMVADLRELTAVDRDSLDPERVNVARAAHTAWAHVDTAGATLRVPENDIIVADTDYLLHVFENLFRNAVEHGLPDADGAAMGDGGGLTVTVGPLEDGFFVADDGVGIPEADRDTVLDHGYTTTDEGTGLGMSIVRTIADAHDWSVTVTASADGGARFEFRNVDSPED</sequence>
<dbReference type="InterPro" id="IPR035965">
    <property type="entry name" value="PAS-like_dom_sf"/>
</dbReference>
<protein>
    <recommendedName>
        <fullName evidence="2">histidine kinase</fullName>
        <ecNumber evidence="2">2.7.13.3</ecNumber>
    </recommendedName>
</protein>
<dbReference type="Pfam" id="PF08448">
    <property type="entry name" value="PAS_4"/>
    <property type="match status" value="1"/>
</dbReference>
<dbReference type="Gene3D" id="1.10.287.130">
    <property type="match status" value="1"/>
</dbReference>
<dbReference type="RefSeq" id="WP_310900427.1">
    <property type="nucleotide sequence ID" value="NZ_JAMQOS010000003.1"/>
</dbReference>
<keyword evidence="11" id="KW-1185">Reference proteome</keyword>
<dbReference type="PROSITE" id="PS50109">
    <property type="entry name" value="HIS_KIN"/>
    <property type="match status" value="1"/>
</dbReference>
<keyword evidence="6" id="KW-1133">Transmembrane helix</keyword>
<name>A0ABU2FPA8_9EURY</name>
<feature type="transmembrane region" description="Helical" evidence="6">
    <location>
        <begin position="179"/>
        <end position="197"/>
    </location>
</feature>
<accession>A0ABU2FPA8</accession>
<dbReference type="Gene3D" id="3.30.565.10">
    <property type="entry name" value="Histidine kinase-like ATPase, C-terminal domain"/>
    <property type="match status" value="1"/>
</dbReference>
<comment type="catalytic activity">
    <reaction evidence="1">
        <text>ATP + protein L-histidine = ADP + protein N-phospho-L-histidine.</text>
        <dbReference type="EC" id="2.7.13.3"/>
    </reaction>
</comment>
<dbReference type="Pfam" id="PF02518">
    <property type="entry name" value="HATPase_c"/>
    <property type="match status" value="1"/>
</dbReference>
<evidence type="ECO:0000256" key="2">
    <source>
        <dbReference type="ARBA" id="ARBA00012438"/>
    </source>
</evidence>
<keyword evidence="6" id="KW-0472">Membrane</keyword>
<dbReference type="NCBIfam" id="TIGR00229">
    <property type="entry name" value="sensory_box"/>
    <property type="match status" value="1"/>
</dbReference>
<dbReference type="Pfam" id="PF00512">
    <property type="entry name" value="HisKA"/>
    <property type="match status" value="1"/>
</dbReference>
<feature type="transmembrane region" description="Helical" evidence="6">
    <location>
        <begin position="6"/>
        <end position="27"/>
    </location>
</feature>
<dbReference type="PANTHER" id="PTHR43711">
    <property type="entry name" value="TWO-COMPONENT HISTIDINE KINASE"/>
    <property type="match status" value="1"/>
</dbReference>
<keyword evidence="10" id="KW-0067">ATP-binding</keyword>
<dbReference type="SUPFAM" id="SSF55785">
    <property type="entry name" value="PYP-like sensor domain (PAS domain)"/>
    <property type="match status" value="1"/>
</dbReference>
<organism evidence="10 11">
    <name type="scientific">Haloarcula onubensis</name>
    <dbReference type="NCBI Taxonomy" id="2950539"/>
    <lineage>
        <taxon>Archaea</taxon>
        <taxon>Methanobacteriati</taxon>
        <taxon>Methanobacteriota</taxon>
        <taxon>Stenosarchaea group</taxon>
        <taxon>Halobacteria</taxon>
        <taxon>Halobacteriales</taxon>
        <taxon>Haloarculaceae</taxon>
        <taxon>Haloarcula</taxon>
    </lineage>
</organism>
<comment type="caution">
    <text evidence="10">The sequence shown here is derived from an EMBL/GenBank/DDBJ whole genome shotgun (WGS) entry which is preliminary data.</text>
</comment>
<dbReference type="CDD" id="cd00075">
    <property type="entry name" value="HATPase"/>
    <property type="match status" value="1"/>
</dbReference>
<evidence type="ECO:0000256" key="1">
    <source>
        <dbReference type="ARBA" id="ARBA00000085"/>
    </source>
</evidence>
<dbReference type="Pfam" id="PF16927">
    <property type="entry name" value="HisKA_7TM"/>
    <property type="match status" value="1"/>
</dbReference>
<dbReference type="InterPro" id="IPR003594">
    <property type="entry name" value="HATPase_dom"/>
</dbReference>
<dbReference type="InterPro" id="IPR031621">
    <property type="entry name" value="HisKA_7TM"/>
</dbReference>
<feature type="domain" description="Histidine kinase" evidence="7">
    <location>
        <begin position="382"/>
        <end position="581"/>
    </location>
</feature>
<keyword evidence="5" id="KW-0902">Two-component regulatory system</keyword>
<evidence type="ECO:0000259" key="7">
    <source>
        <dbReference type="PROSITE" id="PS50109"/>
    </source>
</evidence>
<evidence type="ECO:0000256" key="4">
    <source>
        <dbReference type="ARBA" id="ARBA00022777"/>
    </source>
</evidence>
<dbReference type="InterPro" id="IPR050736">
    <property type="entry name" value="Sensor_HK_Regulatory"/>
</dbReference>